<protein>
    <submittedName>
        <fullName evidence="3">Uncharacterized protein</fullName>
    </submittedName>
</protein>
<evidence type="ECO:0000256" key="1">
    <source>
        <dbReference type="SAM" id="MobiDB-lite"/>
    </source>
</evidence>
<feature type="compositionally biased region" description="Polar residues" evidence="1">
    <location>
        <begin position="34"/>
        <end position="45"/>
    </location>
</feature>
<accession>A0A562RLA2</accession>
<keyword evidence="4" id="KW-1185">Reference proteome</keyword>
<gene>
    <name evidence="3" type="ORF">IP91_00901</name>
</gene>
<evidence type="ECO:0000313" key="4">
    <source>
        <dbReference type="Proteomes" id="UP000318431"/>
    </source>
</evidence>
<keyword evidence="2" id="KW-0732">Signal</keyword>
<evidence type="ECO:0000256" key="2">
    <source>
        <dbReference type="SAM" id="SignalP"/>
    </source>
</evidence>
<feature type="chain" id="PRO_5021789387" evidence="2">
    <location>
        <begin position="20"/>
        <end position="106"/>
    </location>
</feature>
<dbReference type="Proteomes" id="UP000318431">
    <property type="component" value="Unassembled WGS sequence"/>
</dbReference>
<feature type="signal peptide" evidence="2">
    <location>
        <begin position="1"/>
        <end position="19"/>
    </location>
</feature>
<evidence type="ECO:0000313" key="3">
    <source>
        <dbReference type="EMBL" id="TWI69828.1"/>
    </source>
</evidence>
<dbReference type="AlphaFoldDB" id="A0A562RLA2"/>
<proteinExistence type="predicted"/>
<dbReference type="EMBL" id="VLLB01000001">
    <property type="protein sequence ID" value="TWI69828.1"/>
    <property type="molecule type" value="Genomic_DNA"/>
</dbReference>
<sequence>MRRLFVAFLILLLPFTAFADVYPSPSLPAAVSIDSGNTHAGTSSAPACDTECDDEVGEPPSADPPETVYPAPTSIIPPAAVTTAFAHAPLRFPNPSYPPLKPPPAP</sequence>
<feature type="region of interest" description="Disordered" evidence="1">
    <location>
        <begin position="32"/>
        <end position="74"/>
    </location>
</feature>
<comment type="caution">
    <text evidence="3">The sequence shown here is derived from an EMBL/GenBank/DDBJ whole genome shotgun (WGS) entry which is preliminary data.</text>
</comment>
<dbReference type="RefSeq" id="WP_145647556.1">
    <property type="nucleotide sequence ID" value="NZ_VLLB01000001.1"/>
</dbReference>
<name>A0A562RLA2_9BURK</name>
<reference evidence="3 4" key="1">
    <citation type="journal article" date="2015" name="Stand. Genomic Sci.">
        <title>Genomic Encyclopedia of Bacterial and Archaeal Type Strains, Phase III: the genomes of soil and plant-associated and newly described type strains.</title>
        <authorList>
            <person name="Whitman W.B."/>
            <person name="Woyke T."/>
            <person name="Klenk H.P."/>
            <person name="Zhou Y."/>
            <person name="Lilburn T.G."/>
            <person name="Beck B.J."/>
            <person name="De Vos P."/>
            <person name="Vandamme P."/>
            <person name="Eisen J.A."/>
            <person name="Garrity G."/>
            <person name="Hugenholtz P."/>
            <person name="Kyrpides N.C."/>
        </authorList>
    </citation>
    <scope>NUCLEOTIDE SEQUENCE [LARGE SCALE GENOMIC DNA]</scope>
    <source>
        <strain evidence="3 4">CGMCC 1.10822</strain>
    </source>
</reference>
<organism evidence="3 4">
    <name type="scientific">Pseudoduganella lurida</name>
    <dbReference type="NCBI Taxonomy" id="1036180"/>
    <lineage>
        <taxon>Bacteria</taxon>
        <taxon>Pseudomonadati</taxon>
        <taxon>Pseudomonadota</taxon>
        <taxon>Betaproteobacteria</taxon>
        <taxon>Burkholderiales</taxon>
        <taxon>Oxalobacteraceae</taxon>
        <taxon>Telluria group</taxon>
        <taxon>Pseudoduganella</taxon>
    </lineage>
</organism>